<accession>B9TJ09</accession>
<dbReference type="GO" id="GO:0016831">
    <property type="term" value="F:carboxy-lyase activity"/>
    <property type="evidence" value="ECO:0007669"/>
    <property type="project" value="UniProtKB-KW"/>
</dbReference>
<dbReference type="SUPFAM" id="SSF51556">
    <property type="entry name" value="Metallo-dependent hydrolases"/>
    <property type="match status" value="1"/>
</dbReference>
<dbReference type="Proteomes" id="UP000008311">
    <property type="component" value="Unassembled WGS sequence"/>
</dbReference>
<dbReference type="Gene3D" id="3.20.20.140">
    <property type="entry name" value="Metal-dependent hydrolases"/>
    <property type="match status" value="1"/>
</dbReference>
<dbReference type="InterPro" id="IPR032465">
    <property type="entry name" value="ACMSD"/>
</dbReference>
<feature type="domain" description="Amidohydrolase-related" evidence="3">
    <location>
        <begin position="2"/>
        <end position="126"/>
    </location>
</feature>
<name>B9TJ09_RICCO</name>
<evidence type="ECO:0000256" key="2">
    <source>
        <dbReference type="RuleBase" id="RU366045"/>
    </source>
</evidence>
<evidence type="ECO:0000313" key="4">
    <source>
        <dbReference type="EMBL" id="EEF24156.1"/>
    </source>
</evidence>
<dbReference type="InParanoid" id="B9TJ09"/>
<dbReference type="InterPro" id="IPR006680">
    <property type="entry name" value="Amidohydro-rel"/>
</dbReference>
<dbReference type="Pfam" id="PF04909">
    <property type="entry name" value="Amidohydro_2"/>
    <property type="match status" value="1"/>
</dbReference>
<dbReference type="EMBL" id="EQ983237">
    <property type="protein sequence ID" value="EEF24156.1"/>
    <property type="molecule type" value="Genomic_DNA"/>
</dbReference>
<dbReference type="AlphaFoldDB" id="B9TJ09"/>
<dbReference type="PANTHER" id="PTHR21240">
    <property type="entry name" value="2-AMINO-3-CARBOXYLMUCONATE-6-SEMIALDEHYDE DECARBOXYLASE"/>
    <property type="match status" value="1"/>
</dbReference>
<keyword evidence="2" id="KW-0210">Decarboxylase</keyword>
<protein>
    <recommendedName>
        <fullName evidence="3">Amidohydrolase-related domain-containing protein</fullName>
    </recommendedName>
</protein>
<evidence type="ECO:0000313" key="5">
    <source>
        <dbReference type="Proteomes" id="UP000008311"/>
    </source>
</evidence>
<keyword evidence="5" id="KW-1185">Reference proteome</keyword>
<dbReference type="PANTHER" id="PTHR21240:SF28">
    <property type="entry name" value="ISO-OROTATE DECARBOXYLASE (EUROFUNG)"/>
    <property type="match status" value="1"/>
</dbReference>
<dbReference type="GO" id="GO:0016787">
    <property type="term" value="F:hydrolase activity"/>
    <property type="evidence" value="ECO:0007669"/>
    <property type="project" value="InterPro"/>
</dbReference>
<sequence>MVASGALDRHPRLKVMVAEGGCSWIPALVDRMTEAYRQHEMFVQPKLKREIKEIVYSQVYTSFQHDKTALPIMQATGYDKVMWGCDYPHLEGTFPHTQRILHELFEDAPDDVRHKVTIGNFDELFGVKTPERLAA</sequence>
<gene>
    <name evidence="4" type="ORF">RCOM_1914500</name>
</gene>
<comment type="similarity">
    <text evidence="2">Belongs to the metallo-dependent hydrolases superfamily.</text>
</comment>
<dbReference type="InterPro" id="IPR032466">
    <property type="entry name" value="Metal_Hydrolase"/>
</dbReference>
<proteinExistence type="inferred from homology"/>
<keyword evidence="1 2" id="KW-0456">Lyase</keyword>
<evidence type="ECO:0000256" key="1">
    <source>
        <dbReference type="ARBA" id="ARBA00023239"/>
    </source>
</evidence>
<reference evidence="5" key="1">
    <citation type="journal article" date="2010" name="Nat. Biotechnol.">
        <title>Draft genome sequence of the oilseed species Ricinus communis.</title>
        <authorList>
            <person name="Chan A.P."/>
            <person name="Crabtree J."/>
            <person name="Zhao Q."/>
            <person name="Lorenzi H."/>
            <person name="Orvis J."/>
            <person name="Puiu D."/>
            <person name="Melake-Berhan A."/>
            <person name="Jones K.M."/>
            <person name="Redman J."/>
            <person name="Chen G."/>
            <person name="Cahoon E.B."/>
            <person name="Gedil M."/>
            <person name="Stanke M."/>
            <person name="Haas B.J."/>
            <person name="Wortman J.R."/>
            <person name="Fraser-Liggett C.M."/>
            <person name="Ravel J."/>
            <person name="Rabinowicz P.D."/>
        </authorList>
    </citation>
    <scope>NUCLEOTIDE SEQUENCE [LARGE SCALE GENOMIC DNA]</scope>
    <source>
        <strain evidence="5">cv. Hale</strain>
    </source>
</reference>
<evidence type="ECO:0000259" key="3">
    <source>
        <dbReference type="Pfam" id="PF04909"/>
    </source>
</evidence>
<organism evidence="4 5">
    <name type="scientific">Ricinus communis</name>
    <name type="common">Castor bean</name>
    <dbReference type="NCBI Taxonomy" id="3988"/>
    <lineage>
        <taxon>Eukaryota</taxon>
        <taxon>Viridiplantae</taxon>
        <taxon>Streptophyta</taxon>
        <taxon>Embryophyta</taxon>
        <taxon>Tracheophyta</taxon>
        <taxon>Spermatophyta</taxon>
        <taxon>Magnoliopsida</taxon>
        <taxon>eudicotyledons</taxon>
        <taxon>Gunneridae</taxon>
        <taxon>Pentapetalae</taxon>
        <taxon>rosids</taxon>
        <taxon>fabids</taxon>
        <taxon>Malpighiales</taxon>
        <taxon>Euphorbiaceae</taxon>
        <taxon>Acalyphoideae</taxon>
        <taxon>Acalypheae</taxon>
        <taxon>Ricinus</taxon>
    </lineage>
</organism>